<dbReference type="SUPFAM" id="SSF52121">
    <property type="entry name" value="Lumazine synthase"/>
    <property type="match status" value="1"/>
</dbReference>
<dbReference type="NCBIfam" id="NF000812">
    <property type="entry name" value="PRK00061.1-4"/>
    <property type="match status" value="1"/>
</dbReference>
<evidence type="ECO:0000256" key="5">
    <source>
        <dbReference type="ARBA" id="ARBA00022679"/>
    </source>
</evidence>
<dbReference type="NCBIfam" id="TIGR00114">
    <property type="entry name" value="lumazine-synth"/>
    <property type="match status" value="1"/>
</dbReference>
<accession>A0A5D0MFW5</accession>
<evidence type="ECO:0000313" key="10">
    <source>
        <dbReference type="Proteomes" id="UP000324143"/>
    </source>
</evidence>
<protein>
    <recommendedName>
        <fullName evidence="7 8">6,7-dimethyl-8-ribityllumazine synthase</fullName>
        <shortName evidence="8">DMRL synthase</shortName>
        <shortName evidence="8">LS</shortName>
        <shortName evidence="8">Lumazine synthase</shortName>
        <ecNumber evidence="3 8">2.5.1.78</ecNumber>
    </recommendedName>
</protein>
<dbReference type="UniPathway" id="UPA00275">
    <property type="reaction ID" value="UER00404"/>
</dbReference>
<feature type="active site" description="Proton donor" evidence="8">
    <location>
        <position position="88"/>
    </location>
</feature>
<dbReference type="GO" id="GO:0009231">
    <property type="term" value="P:riboflavin biosynthetic process"/>
    <property type="evidence" value="ECO:0007669"/>
    <property type="project" value="UniProtKB-UniRule"/>
</dbReference>
<dbReference type="CDD" id="cd09209">
    <property type="entry name" value="Lumazine_synthase-I"/>
    <property type="match status" value="1"/>
</dbReference>
<reference evidence="9" key="1">
    <citation type="submission" date="2019-08" db="EMBL/GenBank/DDBJ databases">
        <title>Genomic characterization of a novel candidate phylum (ARYD3) from a high temperature, high salinity tertiary oil reservoir in north central Oklahoma, USA.</title>
        <authorList>
            <person name="Youssef N.H."/>
            <person name="Yadav A."/>
            <person name="Elshahed M.S."/>
        </authorList>
    </citation>
    <scope>NUCLEOTIDE SEQUENCE [LARGE SCALE GENOMIC DNA]</scope>
    <source>
        <strain evidence="9">ARYD3</strain>
    </source>
</reference>
<dbReference type="AlphaFoldDB" id="A0A5D0MFW5"/>
<comment type="similarity">
    <text evidence="2 8">Belongs to the DMRL synthase family.</text>
</comment>
<dbReference type="PANTHER" id="PTHR21058">
    <property type="entry name" value="6,7-DIMETHYL-8-RIBITYLLUMAZINE SYNTHASE DMRL SYNTHASE LUMAZINE SYNTHASE"/>
    <property type="match status" value="1"/>
</dbReference>
<dbReference type="Pfam" id="PF00885">
    <property type="entry name" value="DMRL_synthase"/>
    <property type="match status" value="1"/>
</dbReference>
<dbReference type="GO" id="GO:0000906">
    <property type="term" value="F:6,7-dimethyl-8-ribityllumazine synthase activity"/>
    <property type="evidence" value="ECO:0007669"/>
    <property type="project" value="UniProtKB-UniRule"/>
</dbReference>
<evidence type="ECO:0000313" key="9">
    <source>
        <dbReference type="EMBL" id="TYB30361.1"/>
    </source>
</evidence>
<comment type="caution">
    <text evidence="9">The sequence shown here is derived from an EMBL/GenBank/DDBJ whole genome shotgun (WGS) entry which is preliminary data.</text>
</comment>
<dbReference type="GO" id="GO:0005829">
    <property type="term" value="C:cytosol"/>
    <property type="evidence" value="ECO:0007669"/>
    <property type="project" value="TreeGrafter"/>
</dbReference>
<comment type="pathway">
    <text evidence="1 8">Cofactor biosynthesis; riboflavin biosynthesis; riboflavin from 2-hydroxy-3-oxobutyl phosphate and 5-amino-6-(D-ribitylamino)uracil: step 1/2.</text>
</comment>
<dbReference type="FunFam" id="3.40.50.960:FF:000001">
    <property type="entry name" value="6,7-dimethyl-8-ribityllumazine synthase"/>
    <property type="match status" value="1"/>
</dbReference>
<dbReference type="HAMAP" id="MF_00178">
    <property type="entry name" value="Lumazine_synth"/>
    <property type="match status" value="1"/>
</dbReference>
<keyword evidence="5 8" id="KW-0808">Transferase</keyword>
<dbReference type="EMBL" id="VSIX01000139">
    <property type="protein sequence ID" value="TYB30361.1"/>
    <property type="molecule type" value="Genomic_DNA"/>
</dbReference>
<dbReference type="InterPro" id="IPR002180">
    <property type="entry name" value="LS/RS"/>
</dbReference>
<dbReference type="GO" id="GO:0009349">
    <property type="term" value="C:riboflavin synthase complex"/>
    <property type="evidence" value="ECO:0007669"/>
    <property type="project" value="UniProtKB-UniRule"/>
</dbReference>
<feature type="binding site" evidence="8">
    <location>
        <begin position="80"/>
        <end position="82"/>
    </location>
    <ligand>
        <name>5-amino-6-(D-ribitylamino)uracil</name>
        <dbReference type="ChEBI" id="CHEBI:15934"/>
    </ligand>
</feature>
<keyword evidence="10" id="KW-1185">Reference proteome</keyword>
<dbReference type="InterPro" id="IPR034964">
    <property type="entry name" value="LS"/>
</dbReference>
<dbReference type="Proteomes" id="UP000324143">
    <property type="component" value="Unassembled WGS sequence"/>
</dbReference>
<dbReference type="PANTHER" id="PTHR21058:SF0">
    <property type="entry name" value="6,7-DIMETHYL-8-RIBITYLLUMAZINE SYNTHASE"/>
    <property type="match status" value="1"/>
</dbReference>
<evidence type="ECO:0000256" key="7">
    <source>
        <dbReference type="ARBA" id="ARBA00072606"/>
    </source>
</evidence>
<sequence>MNIIEGNLLAKDRKIAIIVSRFNEFINNKLLEGARDCINRHEGNDELIDVYYVPGAFEIPYLLRKIVDKDKYDGIICLGTVIRGETPHFNYVASEVSKGIAKISMEGKLPVTYGILTTDTIEQAIERAGTKMGNKGWDAAISLLELMDLKEKI</sequence>
<feature type="binding site" evidence="8">
    <location>
        <position position="127"/>
    </location>
    <ligand>
        <name>(2S)-2-hydroxy-3-oxobutyl phosphate</name>
        <dbReference type="ChEBI" id="CHEBI:58830"/>
    </ligand>
</feature>
<evidence type="ECO:0000256" key="6">
    <source>
        <dbReference type="ARBA" id="ARBA00048785"/>
    </source>
</evidence>
<feature type="binding site" evidence="8">
    <location>
        <position position="113"/>
    </location>
    <ligand>
        <name>5-amino-6-(D-ribitylamino)uracil</name>
        <dbReference type="ChEBI" id="CHEBI:15934"/>
    </ligand>
</feature>
<evidence type="ECO:0000256" key="3">
    <source>
        <dbReference type="ARBA" id="ARBA00012664"/>
    </source>
</evidence>
<dbReference type="EC" id="2.5.1.78" evidence="3 8"/>
<proteinExistence type="inferred from homology"/>
<dbReference type="Gene3D" id="3.40.50.960">
    <property type="entry name" value="Lumazine/riboflavin synthase"/>
    <property type="match status" value="1"/>
</dbReference>
<keyword evidence="4 8" id="KW-0686">Riboflavin biosynthesis</keyword>
<organism evidence="9 10">
    <name type="scientific">Candidatus Mcinerneyibacterium aminivorans</name>
    <dbReference type="NCBI Taxonomy" id="2703815"/>
    <lineage>
        <taxon>Bacteria</taxon>
        <taxon>Candidatus Macinerneyibacteriota</taxon>
        <taxon>Candidatus Mcinerneyibacteria</taxon>
        <taxon>Candidatus Mcinerneyibacteriales</taxon>
        <taxon>Candidatus Mcinerneyibacteriaceae</taxon>
        <taxon>Candidatus Mcinerneyibacterium</taxon>
    </lineage>
</organism>
<feature type="binding site" evidence="8">
    <location>
        <begin position="85"/>
        <end position="86"/>
    </location>
    <ligand>
        <name>(2S)-2-hydroxy-3-oxobutyl phosphate</name>
        <dbReference type="ChEBI" id="CHEBI:58830"/>
    </ligand>
</feature>
<evidence type="ECO:0000256" key="4">
    <source>
        <dbReference type="ARBA" id="ARBA00022619"/>
    </source>
</evidence>
<feature type="binding site" evidence="8">
    <location>
        <begin position="56"/>
        <end position="58"/>
    </location>
    <ligand>
        <name>5-amino-6-(D-ribitylamino)uracil</name>
        <dbReference type="ChEBI" id="CHEBI:15934"/>
    </ligand>
</feature>
<gene>
    <name evidence="8" type="primary">ribH</name>
    <name evidence="9" type="ORF">FXF47_09495</name>
</gene>
<name>A0A5D0MFW5_9BACT</name>
<comment type="catalytic activity">
    <reaction evidence="6 8">
        <text>(2S)-2-hydroxy-3-oxobutyl phosphate + 5-amino-6-(D-ribitylamino)uracil = 6,7-dimethyl-8-(1-D-ribityl)lumazine + phosphate + 2 H2O + H(+)</text>
        <dbReference type="Rhea" id="RHEA:26152"/>
        <dbReference type="ChEBI" id="CHEBI:15377"/>
        <dbReference type="ChEBI" id="CHEBI:15378"/>
        <dbReference type="ChEBI" id="CHEBI:15934"/>
        <dbReference type="ChEBI" id="CHEBI:43474"/>
        <dbReference type="ChEBI" id="CHEBI:58201"/>
        <dbReference type="ChEBI" id="CHEBI:58830"/>
        <dbReference type="EC" id="2.5.1.78"/>
    </reaction>
</comment>
<comment type="function">
    <text evidence="8">Catalyzes the formation of 6,7-dimethyl-8-ribityllumazine by condensation of 5-amino-6-(D-ribitylamino)uracil with 3,4-dihydroxy-2-butanone 4-phosphate. This is the penultimate step in the biosynthesis of riboflavin.</text>
</comment>
<evidence type="ECO:0000256" key="8">
    <source>
        <dbReference type="HAMAP-Rule" id="MF_00178"/>
    </source>
</evidence>
<feature type="binding site" evidence="8">
    <location>
        <position position="22"/>
    </location>
    <ligand>
        <name>5-amino-6-(D-ribitylamino)uracil</name>
        <dbReference type="ChEBI" id="CHEBI:15934"/>
    </ligand>
</feature>
<dbReference type="InterPro" id="IPR036467">
    <property type="entry name" value="LS/RS_sf"/>
</dbReference>
<evidence type="ECO:0000256" key="1">
    <source>
        <dbReference type="ARBA" id="ARBA00004917"/>
    </source>
</evidence>
<evidence type="ECO:0000256" key="2">
    <source>
        <dbReference type="ARBA" id="ARBA00007424"/>
    </source>
</evidence>